<dbReference type="eggNOG" id="arCOG05251">
    <property type="taxonomic scope" value="Archaea"/>
</dbReference>
<reference evidence="1 2" key="1">
    <citation type="journal article" date="2009" name="Stand. Genomic Sci.">
        <title>Complete genome sequence of Methanocorpusculum labreanum type strain Z.</title>
        <authorList>
            <person name="Anderson I.J."/>
            <person name="Sieprawska-Lupa M."/>
            <person name="Goltsman E."/>
            <person name="Lapidus A."/>
            <person name="Copeland A."/>
            <person name="Glavina Del Rio T."/>
            <person name="Tice H."/>
            <person name="Dalin E."/>
            <person name="Barry K."/>
            <person name="Pitluck S."/>
            <person name="Hauser L."/>
            <person name="Land M."/>
            <person name="Lucas S."/>
            <person name="Richardson P."/>
            <person name="Whitman W.B."/>
            <person name="Kyrpides N.C."/>
        </authorList>
    </citation>
    <scope>NUCLEOTIDE SEQUENCE [LARGE SCALE GENOMIC DNA]</scope>
    <source>
        <strain evidence="2">ATCC 43576 / DSM 4855 / Z</strain>
    </source>
</reference>
<dbReference type="AlphaFoldDB" id="A2SQ99"/>
<dbReference type="GeneID" id="4795151"/>
<evidence type="ECO:0000313" key="2">
    <source>
        <dbReference type="Proteomes" id="UP000000365"/>
    </source>
</evidence>
<dbReference type="EMBL" id="CP000559">
    <property type="protein sequence ID" value="ABN06505.1"/>
    <property type="molecule type" value="Genomic_DNA"/>
</dbReference>
<dbReference type="RefSeq" id="WP_011832706.1">
    <property type="nucleotide sequence ID" value="NC_008942.1"/>
</dbReference>
<accession>A2SQ99</accession>
<dbReference type="KEGG" id="mla:Mlab_0329"/>
<name>A2SQ99_METLZ</name>
<sequence length="345" mass="39179">MAENPATVSDRPVIGLEKELQEIDEAIERFGDGAPAHIAIVSEPLGGRTTIANEIRRLYGERVNYLPLKFVISPASLPDFSACPEDIILIDNCRLLATRRIGGFDVLDAFLRALISSKKLFITTWNIYSWQYLSAVMNIEAYFSTVIVLAKMDAPDLKKVIMSRYKPGEIRFISDGVAERSMFFSLVHKQIRLPLKGTEVSIPWIKLNFTLMLRRLPRKKRIQISLEDLIFEKINRISRGTPGVAVLLWESSLNDNVISLNSITETPYSINLDTSDSFILTIILSMKSLQEEDLTAIVGSEMDIRRVLYRLVCEGLVRNDDGYYSIPAFALEPVAEYLKKTRRLW</sequence>
<protein>
    <submittedName>
        <fullName evidence="1">Uncharacterized protein</fullName>
    </submittedName>
</protein>
<keyword evidence="2" id="KW-1185">Reference proteome</keyword>
<dbReference type="InterPro" id="IPR027417">
    <property type="entry name" value="P-loop_NTPase"/>
</dbReference>
<organism evidence="1 2">
    <name type="scientific">Methanocorpusculum labreanum (strain ATCC 43576 / DSM 4855 / Z)</name>
    <dbReference type="NCBI Taxonomy" id="410358"/>
    <lineage>
        <taxon>Archaea</taxon>
        <taxon>Methanobacteriati</taxon>
        <taxon>Methanobacteriota</taxon>
        <taxon>Stenosarchaea group</taxon>
        <taxon>Methanomicrobia</taxon>
        <taxon>Methanomicrobiales</taxon>
        <taxon>Methanocorpusculaceae</taxon>
        <taxon>Methanocorpusculum</taxon>
    </lineage>
</organism>
<dbReference type="HOGENOM" id="CLU_803187_0_0_2"/>
<dbReference type="Proteomes" id="UP000000365">
    <property type="component" value="Chromosome"/>
</dbReference>
<dbReference type="SUPFAM" id="SSF52540">
    <property type="entry name" value="P-loop containing nucleoside triphosphate hydrolases"/>
    <property type="match status" value="1"/>
</dbReference>
<evidence type="ECO:0000313" key="1">
    <source>
        <dbReference type="EMBL" id="ABN06505.1"/>
    </source>
</evidence>
<gene>
    <name evidence="1" type="ordered locus">Mlab_0329</name>
</gene>
<dbReference type="OrthoDB" id="326898at2157"/>
<proteinExistence type="predicted"/>